<dbReference type="Pfam" id="PF18944">
    <property type="entry name" value="DUF5691"/>
    <property type="match status" value="1"/>
</dbReference>
<dbReference type="Proteomes" id="UP001529338">
    <property type="component" value="Unassembled WGS sequence"/>
</dbReference>
<evidence type="ECO:0000313" key="1">
    <source>
        <dbReference type="EMBL" id="MDM7853675.1"/>
    </source>
</evidence>
<gene>
    <name evidence="1" type="ORF">QRT04_01910</name>
</gene>
<sequence length="508" mass="53509">MTVRDDLATAALLGTQRAALERAALTGVTGDVVHALPEQDASDTLLAAAAVLAVARRATPPAAPAATLCEPAPVEDRDAAGPRAAARAAQLLSDPDPVGPDLLLEWLTLLDQRRLRVPAALLGPVLTYAAATPRQDVAGAVVAVIGERGRWLASQHPGWQLVVTAHTPADLDLTGDVRDDPRWSHGTADERTHWWSTLRAVDPALARQVLAETWSTLKAEEKVSFLHAIAGDVTVADEDVLQLASTDRAASVRRTAAGVLTLLPESAFARECAARALATVRLERRLLREHLTVTLPTPRDSDPFAPAPPGVGPGAHLLTELVAATPLTAWTDQLRQDPRTLVGLALDAKAPELVVGWVRAAFTQRDPSWALALLDAATPDQWAPARAGLIALVPPGDRHRLVERGLQAAGRGKPALDASALALLTAVPGPWAPELTETVATSIAGATDRARGWAVRELAGLLAIRSRPDAAAEATLRRAAAASPDAAPALNRAADLVHLRRLTIEELS</sequence>
<proteinExistence type="predicted"/>
<name>A0ABT7SBW0_9CELL</name>
<dbReference type="RefSeq" id="WP_289453196.1">
    <property type="nucleotide sequence ID" value="NZ_JAUCGQ010000001.1"/>
</dbReference>
<organism evidence="1 2">
    <name type="scientific">Cellulomonas alba</name>
    <dbReference type="NCBI Taxonomy" id="3053467"/>
    <lineage>
        <taxon>Bacteria</taxon>
        <taxon>Bacillati</taxon>
        <taxon>Actinomycetota</taxon>
        <taxon>Actinomycetes</taxon>
        <taxon>Micrococcales</taxon>
        <taxon>Cellulomonadaceae</taxon>
        <taxon>Cellulomonas</taxon>
    </lineage>
</organism>
<protein>
    <submittedName>
        <fullName evidence="1">DUF5691 domain-containing protein</fullName>
    </submittedName>
</protein>
<comment type="caution">
    <text evidence="1">The sequence shown here is derived from an EMBL/GenBank/DDBJ whole genome shotgun (WGS) entry which is preliminary data.</text>
</comment>
<keyword evidence="2" id="KW-1185">Reference proteome</keyword>
<dbReference type="InterPro" id="IPR043746">
    <property type="entry name" value="DUF5691"/>
</dbReference>
<accession>A0ABT7SBW0</accession>
<reference evidence="1 2" key="1">
    <citation type="submission" date="2023-06" db="EMBL/GenBank/DDBJ databases">
        <title>Cellulomonas sp. MW4 Whole genome sequence.</title>
        <authorList>
            <person name="Park S."/>
        </authorList>
    </citation>
    <scope>NUCLEOTIDE SEQUENCE [LARGE SCALE GENOMIC DNA]</scope>
    <source>
        <strain evidence="1 2">MW4</strain>
    </source>
</reference>
<dbReference type="EMBL" id="JAUCGQ010000001">
    <property type="protein sequence ID" value="MDM7853675.1"/>
    <property type="molecule type" value="Genomic_DNA"/>
</dbReference>
<evidence type="ECO:0000313" key="2">
    <source>
        <dbReference type="Proteomes" id="UP001529338"/>
    </source>
</evidence>